<comment type="catalytic activity">
    <reaction evidence="8">
        <text>3',3'-cUAMP + H2O = U[3'-5']pAp[3'] + H(+)</text>
        <dbReference type="Rhea" id="RHEA:72835"/>
        <dbReference type="ChEBI" id="CHEBI:15377"/>
        <dbReference type="ChEBI" id="CHEBI:15378"/>
        <dbReference type="ChEBI" id="CHEBI:143809"/>
        <dbReference type="ChEBI" id="CHEBI:192498"/>
    </reaction>
    <physiologicalReaction direction="left-to-right" evidence="8">
        <dbReference type="Rhea" id="RHEA:72836"/>
    </physiologicalReaction>
</comment>
<comment type="similarity">
    <text evidence="6">Belongs to the anti-CBASS protein Acb1 family.</text>
</comment>
<comment type="catalytic activity">
    <reaction evidence="4">
        <text>3',3',3'-cAAG + H2O = A[3'-5']pG[3'-5']pAp[3'] + H(+)</text>
        <dbReference type="Rhea" id="RHEA:72867"/>
        <dbReference type="ChEBI" id="CHEBI:15377"/>
        <dbReference type="ChEBI" id="CHEBI:15378"/>
        <dbReference type="ChEBI" id="CHEBI:143810"/>
        <dbReference type="ChEBI" id="CHEBI:192533"/>
    </reaction>
    <physiologicalReaction direction="left-to-right" evidence="4">
        <dbReference type="Rhea" id="RHEA:72868"/>
    </physiologicalReaction>
</comment>
<evidence type="ECO:0000259" key="9">
    <source>
        <dbReference type="Pfam" id="PF23474"/>
    </source>
</evidence>
<name>A0A513PWG8_9CAUD</name>
<dbReference type="GO" id="GO:0016787">
    <property type="term" value="F:hydrolase activity"/>
    <property type="evidence" value="ECO:0007669"/>
    <property type="project" value="UniProtKB-KW"/>
</dbReference>
<comment type="catalytic activity">
    <reaction evidence="3">
        <text>3',3',3'-c-tri-AMP + H2O = A[3'-5']pA[3'-5']pAp[3'] + H(+)</text>
        <dbReference type="Rhea" id="RHEA:72859"/>
        <dbReference type="ChEBI" id="CHEBI:15377"/>
        <dbReference type="ChEBI" id="CHEBI:15378"/>
        <dbReference type="ChEBI" id="CHEBI:192523"/>
        <dbReference type="ChEBI" id="CHEBI:192530"/>
    </reaction>
    <physiologicalReaction direction="left-to-right" evidence="3">
        <dbReference type="Rhea" id="RHEA:72860"/>
    </physiologicalReaction>
</comment>
<evidence type="ECO:0000256" key="3">
    <source>
        <dbReference type="ARBA" id="ARBA00034240"/>
    </source>
</evidence>
<comment type="catalytic activity">
    <reaction evidence="5">
        <text>3',3'-cGAMP + H2O = G[3'-5']pAp[3'] + H(+)</text>
        <dbReference type="Rhea" id="RHEA:72831"/>
        <dbReference type="ChEBI" id="CHEBI:15377"/>
        <dbReference type="ChEBI" id="CHEBI:15378"/>
        <dbReference type="ChEBI" id="CHEBI:71501"/>
        <dbReference type="ChEBI" id="CHEBI:192497"/>
    </reaction>
    <physiologicalReaction direction="left-to-right" evidence="5">
        <dbReference type="Rhea" id="RHEA:72832"/>
    </physiologicalReaction>
</comment>
<evidence type="ECO:0000256" key="4">
    <source>
        <dbReference type="ARBA" id="ARBA00034244"/>
    </source>
</evidence>
<comment type="catalytic activity">
    <reaction evidence="2">
        <text>3',3',3'-cAAG + H2O = G[3'-5']pA[3'-5']pAp[3'] + H(+)</text>
        <dbReference type="Rhea" id="RHEA:72863"/>
        <dbReference type="ChEBI" id="CHEBI:15377"/>
        <dbReference type="ChEBI" id="CHEBI:15378"/>
        <dbReference type="ChEBI" id="CHEBI:143810"/>
        <dbReference type="ChEBI" id="CHEBI:192532"/>
    </reaction>
    <physiologicalReaction direction="left-to-right" evidence="2">
        <dbReference type="Rhea" id="RHEA:72864"/>
    </physiologicalReaction>
</comment>
<keyword evidence="11" id="KW-1185">Reference proteome</keyword>
<evidence type="ECO:0000256" key="5">
    <source>
        <dbReference type="ARBA" id="ARBA00034283"/>
    </source>
</evidence>
<proteinExistence type="inferred from homology"/>
<evidence type="ECO:0000256" key="8">
    <source>
        <dbReference type="ARBA" id="ARBA00048123"/>
    </source>
</evidence>
<dbReference type="GeneID" id="55613481"/>
<reference evidence="10 11" key="1">
    <citation type="submission" date="2019-01" db="EMBL/GenBank/DDBJ databases">
        <authorList>
            <person name="Le T.S."/>
            <person name="Kurtboke I."/>
        </authorList>
    </citation>
    <scope>NUCLEOTIDE SEQUENCE [LARGE SCALE GENOMIC DNA]</scope>
</reference>
<evidence type="ECO:0000313" key="11">
    <source>
        <dbReference type="Proteomes" id="UP000320660"/>
    </source>
</evidence>
<dbReference type="SUPFAM" id="SSF55144">
    <property type="entry name" value="LigT-like"/>
    <property type="match status" value="1"/>
</dbReference>
<evidence type="ECO:0000256" key="7">
    <source>
        <dbReference type="ARBA" id="ARBA00034343"/>
    </source>
</evidence>
<evidence type="ECO:0000313" key="10">
    <source>
        <dbReference type="EMBL" id="QAU04268.1"/>
    </source>
</evidence>
<evidence type="ECO:0000256" key="6">
    <source>
        <dbReference type="ARBA" id="ARBA00034316"/>
    </source>
</evidence>
<dbReference type="KEGG" id="vg:55613481"/>
<protein>
    <recommendedName>
        <fullName evidence="7">Anti-CBASS protein Acb1</fullName>
    </recommendedName>
</protein>
<accession>A0A513PWG8</accession>
<sequence>MTTEASKTKGYVSVDLAYHQCGAIRDMLVSQNITPIDQGKFHCTIAFDRDLIDSALEPKIDPSKVFEAEVIGVELLGEVKDGVQAAVALTLSSNDLTEEHYSWLSLGYDHSWPEYKPHMSVAYDVPVEEAERLVDILQPFVGQTFYFNNLTAEPLE</sequence>
<dbReference type="InterPro" id="IPR056175">
    <property type="entry name" value="Acb1-like_C"/>
</dbReference>
<organism evidence="10 11">
    <name type="scientific">Vibrio phage 2 TSL-2019</name>
    <dbReference type="NCBI Taxonomy" id="2508172"/>
    <lineage>
        <taxon>Viruses</taxon>
        <taxon>Duplodnaviria</taxon>
        <taxon>Heunggongvirae</taxon>
        <taxon>Uroviricota</taxon>
        <taxon>Caudoviricetes</taxon>
        <taxon>Chimalliviridae</taxon>
        <taxon>Gorgonvirinae</taxon>
        <taxon>Aphroditevirus</taxon>
        <taxon>Aphroditevirus av2TSL2019</taxon>
    </lineage>
</organism>
<evidence type="ECO:0000256" key="1">
    <source>
        <dbReference type="ARBA" id="ARBA00022801"/>
    </source>
</evidence>
<dbReference type="EMBL" id="MK368614">
    <property type="protein sequence ID" value="QAU04268.1"/>
    <property type="molecule type" value="Genomic_DNA"/>
</dbReference>
<dbReference type="Pfam" id="PF23474">
    <property type="entry name" value="Acb1"/>
    <property type="match status" value="1"/>
</dbReference>
<keyword evidence="1" id="KW-0378">Hydrolase</keyword>
<dbReference type="Proteomes" id="UP000320660">
    <property type="component" value="Segment"/>
</dbReference>
<feature type="domain" description="Anti-CBASS protein Acb1-like C-terminal" evidence="9">
    <location>
        <begin position="11"/>
        <end position="140"/>
    </location>
</feature>
<evidence type="ECO:0000256" key="2">
    <source>
        <dbReference type="ARBA" id="ARBA00034233"/>
    </source>
</evidence>
<dbReference type="InterPro" id="IPR009097">
    <property type="entry name" value="Cyclic_Pdiesterase"/>
</dbReference>
<dbReference type="RefSeq" id="YP_009843215.1">
    <property type="nucleotide sequence ID" value="NC_048747.1"/>
</dbReference>